<evidence type="ECO:0000313" key="1">
    <source>
        <dbReference type="EMBL" id="MBB4915072.1"/>
    </source>
</evidence>
<comment type="caution">
    <text evidence="1">The sequence shown here is derived from an EMBL/GenBank/DDBJ whole genome shotgun (WGS) entry which is preliminary data.</text>
</comment>
<name>A0A7W7VLV9_9ACTN</name>
<dbReference type="EMBL" id="JACHJP010000002">
    <property type="protein sequence ID" value="MBB4915072.1"/>
    <property type="molecule type" value="Genomic_DNA"/>
</dbReference>
<reference evidence="1 2" key="1">
    <citation type="submission" date="2020-08" db="EMBL/GenBank/DDBJ databases">
        <title>Genomic Encyclopedia of Type Strains, Phase III (KMG-III): the genomes of soil and plant-associated and newly described type strains.</title>
        <authorList>
            <person name="Whitman W."/>
        </authorList>
    </citation>
    <scope>NUCLEOTIDE SEQUENCE [LARGE SCALE GENOMIC DNA]</scope>
    <source>
        <strain evidence="1 2">CECT 8840</strain>
    </source>
</reference>
<dbReference type="RefSeq" id="WP_184713788.1">
    <property type="nucleotide sequence ID" value="NZ_JACHJP010000002.1"/>
</dbReference>
<keyword evidence="2" id="KW-1185">Reference proteome</keyword>
<accession>A0A7W7VLV9</accession>
<evidence type="ECO:0000313" key="2">
    <source>
        <dbReference type="Proteomes" id="UP000552644"/>
    </source>
</evidence>
<protein>
    <submittedName>
        <fullName evidence="1">Uncharacterized protein</fullName>
    </submittedName>
</protein>
<organism evidence="1 2">
    <name type="scientific">Streptosporangium saharense</name>
    <dbReference type="NCBI Taxonomy" id="1706840"/>
    <lineage>
        <taxon>Bacteria</taxon>
        <taxon>Bacillati</taxon>
        <taxon>Actinomycetota</taxon>
        <taxon>Actinomycetes</taxon>
        <taxon>Streptosporangiales</taxon>
        <taxon>Streptosporangiaceae</taxon>
        <taxon>Streptosporangium</taxon>
    </lineage>
</organism>
<proteinExistence type="predicted"/>
<sequence>MTVAREHGRIRYQTWSDDDFRALRGDEQRVFMLALTQPGLSYCGVVPFTLKRWAGLAADSTVPKLRRAVGRLQDARYVVVDEDTEEMLIRSFLRHDGILDSPNIARATVKDFANVGSKLLKAVLVVEVYRLLNEEPRVGHEKTWEEVLAPWLAESMPRTFPEGFPQGFPAAFTRTLYQTSGEAFVLACARDAHIASRTAPGPSPAPKSFSPARAAAAVAHTCEIHRLPEPCRGCAADRKAST</sequence>
<dbReference type="AlphaFoldDB" id="A0A7W7VLV9"/>
<dbReference type="Proteomes" id="UP000552644">
    <property type="component" value="Unassembled WGS sequence"/>
</dbReference>
<gene>
    <name evidence="1" type="ORF">FHS44_002157</name>
</gene>